<dbReference type="EMBL" id="WJXW01000001">
    <property type="protein sequence ID" value="KAF9741447.1"/>
    <property type="molecule type" value="Genomic_DNA"/>
</dbReference>
<feature type="region of interest" description="Disordered" evidence="1">
    <location>
        <begin position="1"/>
        <end position="91"/>
    </location>
</feature>
<protein>
    <submittedName>
        <fullName evidence="2">Uncharacterized protein</fullName>
    </submittedName>
</protein>
<dbReference type="Proteomes" id="UP000756921">
    <property type="component" value="Unassembled WGS sequence"/>
</dbReference>
<organism evidence="2 3">
    <name type="scientific">Paraphaeosphaeria minitans</name>
    <dbReference type="NCBI Taxonomy" id="565426"/>
    <lineage>
        <taxon>Eukaryota</taxon>
        <taxon>Fungi</taxon>
        <taxon>Dikarya</taxon>
        <taxon>Ascomycota</taxon>
        <taxon>Pezizomycotina</taxon>
        <taxon>Dothideomycetes</taxon>
        <taxon>Pleosporomycetidae</taxon>
        <taxon>Pleosporales</taxon>
        <taxon>Massarineae</taxon>
        <taxon>Didymosphaeriaceae</taxon>
        <taxon>Paraphaeosphaeria</taxon>
    </lineage>
</organism>
<dbReference type="AlphaFoldDB" id="A0A9P6GTA7"/>
<evidence type="ECO:0000313" key="3">
    <source>
        <dbReference type="Proteomes" id="UP000756921"/>
    </source>
</evidence>
<feature type="compositionally biased region" description="Low complexity" evidence="1">
    <location>
        <begin position="18"/>
        <end position="31"/>
    </location>
</feature>
<feature type="region of interest" description="Disordered" evidence="1">
    <location>
        <begin position="226"/>
        <end position="256"/>
    </location>
</feature>
<feature type="compositionally biased region" description="Low complexity" evidence="1">
    <location>
        <begin position="73"/>
        <end position="82"/>
    </location>
</feature>
<sequence length="256" mass="27166">MVNKCGISHGASRHKSSSRTAGSSSRTAGSSTDPTPAPGQQQQRCQEPAKSVRHPRTAPWPRASDLALGGRPSSASASASASKPSDVTGWEPEHHRRLLKVSGSVHQMPGSQAPPSNSAAACVNGDKLQRRAWRLTLRGDRILFGCAELGLVKGVSAESRFRRSKAPSQGWPHGAARVRRSSLGRSGLATAAASRRLRIGSHWAPGEAHGPGSTLERRTVAKLSSSLGEGCRHVDGGQWQRPRFSVPTSARTHDYS</sequence>
<evidence type="ECO:0000313" key="2">
    <source>
        <dbReference type="EMBL" id="KAF9741447.1"/>
    </source>
</evidence>
<accession>A0A9P6GTA7</accession>
<name>A0A9P6GTA7_9PLEO</name>
<keyword evidence="3" id="KW-1185">Reference proteome</keyword>
<reference evidence="2" key="1">
    <citation type="journal article" date="2020" name="Mol. Plant Microbe Interact.">
        <title>Genome Sequence of the Biocontrol Agent Coniothyrium minitans strain Conio (IMI 134523).</title>
        <authorList>
            <person name="Patel D."/>
            <person name="Shittu T.A."/>
            <person name="Baroncelli R."/>
            <person name="Muthumeenakshi S."/>
            <person name="Osborne T.H."/>
            <person name="Janganan T.K."/>
            <person name="Sreenivasaprasad S."/>
        </authorList>
    </citation>
    <scope>NUCLEOTIDE SEQUENCE</scope>
    <source>
        <strain evidence="2">Conio</strain>
    </source>
</reference>
<evidence type="ECO:0000256" key="1">
    <source>
        <dbReference type="SAM" id="MobiDB-lite"/>
    </source>
</evidence>
<proteinExistence type="predicted"/>
<gene>
    <name evidence="2" type="ORF">PMIN01_00986</name>
</gene>
<comment type="caution">
    <text evidence="2">The sequence shown here is derived from an EMBL/GenBank/DDBJ whole genome shotgun (WGS) entry which is preliminary data.</text>
</comment>
<feature type="compositionally biased region" description="Polar residues" evidence="1">
    <location>
        <begin position="32"/>
        <end position="45"/>
    </location>
</feature>